<evidence type="ECO:0000313" key="2">
    <source>
        <dbReference type="EMBL" id="KAL3424477.1"/>
    </source>
</evidence>
<comment type="caution">
    <text evidence="2">The sequence shown here is derived from an EMBL/GenBank/DDBJ whole genome shotgun (WGS) entry which is preliminary data.</text>
</comment>
<organism evidence="2 3">
    <name type="scientific">Phlyctema vagabunda</name>
    <dbReference type="NCBI Taxonomy" id="108571"/>
    <lineage>
        <taxon>Eukaryota</taxon>
        <taxon>Fungi</taxon>
        <taxon>Dikarya</taxon>
        <taxon>Ascomycota</taxon>
        <taxon>Pezizomycotina</taxon>
        <taxon>Leotiomycetes</taxon>
        <taxon>Helotiales</taxon>
        <taxon>Dermateaceae</taxon>
        <taxon>Phlyctema</taxon>
    </lineage>
</organism>
<gene>
    <name evidence="2" type="ORF">PVAG01_03758</name>
</gene>
<name>A0ABR4PMZ7_9HELO</name>
<proteinExistence type="predicted"/>
<reference evidence="2 3" key="1">
    <citation type="submission" date="2024-06" db="EMBL/GenBank/DDBJ databases">
        <title>Complete genome of Phlyctema vagabunda strain 19-DSS-EL-015.</title>
        <authorList>
            <person name="Fiorenzani C."/>
        </authorList>
    </citation>
    <scope>NUCLEOTIDE SEQUENCE [LARGE SCALE GENOMIC DNA]</scope>
    <source>
        <strain evidence="2 3">19-DSS-EL-015</strain>
    </source>
</reference>
<feature type="compositionally biased region" description="Basic and acidic residues" evidence="1">
    <location>
        <begin position="37"/>
        <end position="46"/>
    </location>
</feature>
<dbReference type="Proteomes" id="UP001629113">
    <property type="component" value="Unassembled WGS sequence"/>
</dbReference>
<feature type="region of interest" description="Disordered" evidence="1">
    <location>
        <begin position="1"/>
        <end position="54"/>
    </location>
</feature>
<keyword evidence="3" id="KW-1185">Reference proteome</keyword>
<sequence length="155" mass="16923">MDTEEEENGLFNINLSDSESSTSSSSPSSSKKKKKNREGQGKHPRDYQSPASFTAHKESWTAKVEIGQIWKTLDLPIQQPSKPQSQTILHAVEELYFTRAYAQARAVVRAALDSTGLDQAFRTTLEAYEVRCEVKLAGEGEGEGNGRGAAATTAT</sequence>
<evidence type="ECO:0000313" key="3">
    <source>
        <dbReference type="Proteomes" id="UP001629113"/>
    </source>
</evidence>
<accession>A0ABR4PMZ7</accession>
<dbReference type="EMBL" id="JBFCZG010000003">
    <property type="protein sequence ID" value="KAL3424477.1"/>
    <property type="molecule type" value="Genomic_DNA"/>
</dbReference>
<evidence type="ECO:0000256" key="1">
    <source>
        <dbReference type="SAM" id="MobiDB-lite"/>
    </source>
</evidence>
<feature type="compositionally biased region" description="Low complexity" evidence="1">
    <location>
        <begin position="16"/>
        <end position="29"/>
    </location>
</feature>
<protein>
    <submittedName>
        <fullName evidence="2">Uncharacterized protein</fullName>
    </submittedName>
</protein>